<proteinExistence type="predicted"/>
<organism evidence="2 3">
    <name type="scientific">Psychrobacter phenylpyruvicus</name>
    <dbReference type="NCBI Taxonomy" id="29432"/>
    <lineage>
        <taxon>Bacteria</taxon>
        <taxon>Pseudomonadati</taxon>
        <taxon>Pseudomonadota</taxon>
        <taxon>Gammaproteobacteria</taxon>
        <taxon>Moraxellales</taxon>
        <taxon>Moraxellaceae</taxon>
        <taxon>Psychrobacter</taxon>
    </lineage>
</organism>
<dbReference type="AlphaFoldDB" id="A0A379LLM1"/>
<gene>
    <name evidence="2" type="ORF">NCTC10526_01849</name>
</gene>
<keyword evidence="1" id="KW-1133">Transmembrane helix</keyword>
<feature type="transmembrane region" description="Helical" evidence="1">
    <location>
        <begin position="12"/>
        <end position="32"/>
    </location>
</feature>
<keyword evidence="1" id="KW-0472">Membrane</keyword>
<accession>A0A379LLM1</accession>
<dbReference type="STRING" id="1123034.GCA_000685805_00238"/>
<keyword evidence="3" id="KW-1185">Reference proteome</keyword>
<keyword evidence="1" id="KW-0812">Transmembrane</keyword>
<evidence type="ECO:0000313" key="3">
    <source>
        <dbReference type="Proteomes" id="UP000254123"/>
    </source>
</evidence>
<sequence length="143" mass="16429">MSTQLVIEITAVSHWQRLYSCGFLLLLLLIVSATDLPFYRLLAVGVAGLLLCILLEITRSGQPLHITGCNIDEVNAHWQLLIQGRHQPILWQAKLISTQSFSHCVQLIFDTEQPIQRRETVLIWKDQVEADTWRELKVLSRWG</sequence>
<protein>
    <recommendedName>
        <fullName evidence="4">Toxin CptA</fullName>
    </recommendedName>
</protein>
<evidence type="ECO:0008006" key="4">
    <source>
        <dbReference type="Google" id="ProtNLM"/>
    </source>
</evidence>
<evidence type="ECO:0000256" key="1">
    <source>
        <dbReference type="SAM" id="Phobius"/>
    </source>
</evidence>
<dbReference type="Proteomes" id="UP000254123">
    <property type="component" value="Unassembled WGS sequence"/>
</dbReference>
<dbReference type="Pfam" id="PF07254">
    <property type="entry name" value="Cpta_toxin"/>
    <property type="match status" value="1"/>
</dbReference>
<dbReference type="RefSeq" id="WP_051584291.1">
    <property type="nucleotide sequence ID" value="NZ_CAJHAQ010000001.1"/>
</dbReference>
<dbReference type="EMBL" id="UGVC01000001">
    <property type="protein sequence ID" value="SUD91486.1"/>
    <property type="molecule type" value="Genomic_DNA"/>
</dbReference>
<evidence type="ECO:0000313" key="2">
    <source>
        <dbReference type="EMBL" id="SUD91486.1"/>
    </source>
</evidence>
<reference evidence="2 3" key="1">
    <citation type="submission" date="2018-06" db="EMBL/GenBank/DDBJ databases">
        <authorList>
            <consortium name="Pathogen Informatics"/>
            <person name="Doyle S."/>
        </authorList>
    </citation>
    <scope>NUCLEOTIDE SEQUENCE [LARGE SCALE GENOMIC DNA]</scope>
    <source>
        <strain evidence="2 3">NCTC10526</strain>
    </source>
</reference>
<feature type="transmembrane region" description="Helical" evidence="1">
    <location>
        <begin position="38"/>
        <end position="57"/>
    </location>
</feature>
<dbReference type="InterPro" id="IPR009883">
    <property type="entry name" value="YgfX"/>
</dbReference>
<name>A0A379LLM1_9GAMM</name>